<dbReference type="Proteomes" id="UP000533905">
    <property type="component" value="Unassembled WGS sequence"/>
</dbReference>
<evidence type="ECO:0000313" key="6">
    <source>
        <dbReference type="Proteomes" id="UP000533905"/>
    </source>
</evidence>
<sequence length="1090" mass="111109">MTSTTAAPALLTKSFTTTAGKTHIDLAFSTTMSKGGGSIFVTDGAVQTVINRSTGQPELRVVGATVTREIPVSQVSINGAHVEFDASGLAAGRAYNVFMGSGTLVGDGRAFAGISAPGQVVFTTPEAAPAPALGATIDIEDRTLRAGEDLTVTVTFSEAVTALNQDAVSAEHARIKGMSASADGLTWTITIGAADSIDSASNLLRLDMSQIASTGGLRGSGMLASRPYAVDTIVDAWLTPHISVSDTGPFDNDGITYDRTQTASGFLAGSLAADEHIELTINGRSVDPALVHLEVAGEGWSWTYDANDETGEPPVFGEGENTIVARIVNADGHGSAAVVQRITLDTIAPSIATSPHGATDLAVGADIVITFDEAVYWQDQEGDGDVLHLFGDNDTVIKVVLSAANFSEDGRTLTIKPADHKLQADTGYSLRLPENLLDLAGNPLQSYEMAFHTVGGPSAVRVFVDGDGSYRAGETLTFRIRFDEAVRTVGDAVPTLGLSNGAQAQFAAVNGTEMSFTYTVANGDDKAGLAISDTSGLAGKVQDIAGNLLAADHIVFSGIYDNLGHGIIGIDIDTAAAAPAAPLLANASNSGSLLDNITSDRTPTLAGSAEAHALVEIYKGATLLGSGYADAGGNWEATVALEHALADGLHELTVRQVDKAGNASSASGLIALTIDASAPAALAGVFLASDTGVSNSDRITRENYAVLSGTGAEANAVINIMNGAALAGVGTSDANGNWTASVDAPLQEGVHTVTVLQLDKAGNSSAASTPLSFTIDRTAPETAPPAPVLAAVSDTGILDNDGITSDTTPTFTGTGAMANTIVGLYLNDRAAGTAMTNALGNWTITALGDGEGGLVDGNYSVGLKQFDVAGNASDYSALFNLVVDISAPVTALTLDLAAASDSGASAIDNLTKVTTPTFSGSGAAANGQVALLVGATEIGCATADALGNWSFTIEAGKALADGVHQVRVRQYDAAGNAGADSNPLAVTIDTAAPTLVDVNGSLIGRKFALTFTEAIRFSPSGRFELGGLFGNEVFESSGQGNSWQITDGNMLNFNISLTGFLRLQANNGSVEDMAGNAAVIGVPDWPITII</sequence>
<evidence type="ECO:0000259" key="2">
    <source>
        <dbReference type="Pfam" id="PF13205"/>
    </source>
</evidence>
<dbReference type="AlphaFoldDB" id="A0A7Y2P0X4"/>
<comment type="caution">
    <text evidence="5">The sequence shown here is derived from an EMBL/GenBank/DDBJ whole genome shotgun (WGS) entry which is preliminary data.</text>
</comment>
<feature type="domain" description="Bacterial Ig-like" evidence="3">
    <location>
        <begin position="583"/>
        <end position="675"/>
    </location>
</feature>
<dbReference type="InterPro" id="IPR014755">
    <property type="entry name" value="Cu-Rt/internalin_Ig-like"/>
</dbReference>
<dbReference type="InterPro" id="IPR044016">
    <property type="entry name" value="Big_13"/>
</dbReference>
<dbReference type="InterPro" id="IPR032812">
    <property type="entry name" value="SbsA_Ig"/>
</dbReference>
<feature type="domain" description="Bacterial Ig-like" evidence="4">
    <location>
        <begin position="134"/>
        <end position="230"/>
    </location>
</feature>
<evidence type="ECO:0000259" key="3">
    <source>
        <dbReference type="Pfam" id="PF19077"/>
    </source>
</evidence>
<feature type="domain" description="Bacterial Ig-like" evidence="3">
    <location>
        <begin position="890"/>
        <end position="990"/>
    </location>
</feature>
<dbReference type="RefSeq" id="WP_171086556.1">
    <property type="nucleotide sequence ID" value="NZ_JABAIV010000006.1"/>
</dbReference>
<accession>A0A7Y2P0X4</accession>
<protein>
    <submittedName>
        <fullName evidence="5">Ig-like domain-containing protein</fullName>
    </submittedName>
</protein>
<evidence type="ECO:0000313" key="5">
    <source>
        <dbReference type="EMBL" id="NNG24673.1"/>
    </source>
</evidence>
<feature type="domain" description="Bacterial Ig-like" evidence="3">
    <location>
        <begin position="784"/>
        <end position="884"/>
    </location>
</feature>
<feature type="domain" description="SbsA Ig-like" evidence="2">
    <location>
        <begin position="345"/>
        <end position="453"/>
    </location>
</feature>
<keyword evidence="6" id="KW-1185">Reference proteome</keyword>
<evidence type="ECO:0000259" key="4">
    <source>
        <dbReference type="Pfam" id="PF19078"/>
    </source>
</evidence>
<dbReference type="Pfam" id="PF13205">
    <property type="entry name" value="Big_5"/>
    <property type="match status" value="1"/>
</dbReference>
<dbReference type="Pfam" id="PF19077">
    <property type="entry name" value="Big_13"/>
    <property type="match status" value="4"/>
</dbReference>
<dbReference type="InterPro" id="IPR013783">
    <property type="entry name" value="Ig-like_fold"/>
</dbReference>
<dbReference type="EMBL" id="JABAIV010000006">
    <property type="protein sequence ID" value="NNG24673.1"/>
    <property type="molecule type" value="Genomic_DNA"/>
</dbReference>
<name>A0A7Y2P0X4_9BURK</name>
<dbReference type="Pfam" id="PF19078">
    <property type="entry name" value="Big_12"/>
    <property type="match status" value="1"/>
</dbReference>
<feature type="domain" description="Bacterial Ig-like" evidence="3">
    <location>
        <begin position="687"/>
        <end position="776"/>
    </location>
</feature>
<gene>
    <name evidence="5" type="ORF">HGB41_16900</name>
</gene>
<keyword evidence="1" id="KW-0732">Signal</keyword>
<evidence type="ECO:0000256" key="1">
    <source>
        <dbReference type="ARBA" id="ARBA00022729"/>
    </source>
</evidence>
<dbReference type="Gene3D" id="2.60.40.1220">
    <property type="match status" value="1"/>
</dbReference>
<dbReference type="NCBIfam" id="NF033510">
    <property type="entry name" value="Ca_tandemer"/>
    <property type="match status" value="4"/>
</dbReference>
<proteinExistence type="predicted"/>
<reference evidence="5 6" key="1">
    <citation type="submission" date="2020-04" db="EMBL/GenBank/DDBJ databases">
        <title>Massilia sp. nov., a cold adapted bacteria isolated from Arctic soil.</title>
        <authorList>
            <person name="Son J."/>
            <person name="Ka J.-O."/>
        </authorList>
    </citation>
    <scope>NUCLEOTIDE SEQUENCE [LARGE SCALE GENOMIC DNA]</scope>
    <source>
        <strain evidence="5 6">ML15P13</strain>
    </source>
</reference>
<dbReference type="InterPro" id="IPR044048">
    <property type="entry name" value="Big_12"/>
</dbReference>
<organism evidence="5 6">
    <name type="scientific">Telluria aromaticivorans</name>
    <dbReference type="NCBI Taxonomy" id="2725995"/>
    <lineage>
        <taxon>Bacteria</taxon>
        <taxon>Pseudomonadati</taxon>
        <taxon>Pseudomonadota</taxon>
        <taxon>Betaproteobacteria</taxon>
        <taxon>Burkholderiales</taxon>
        <taxon>Oxalobacteraceae</taxon>
        <taxon>Telluria group</taxon>
        <taxon>Telluria</taxon>
    </lineage>
</organism>
<dbReference type="Gene3D" id="2.60.40.10">
    <property type="entry name" value="Immunoglobulins"/>
    <property type="match status" value="5"/>
</dbReference>